<evidence type="ECO:0000256" key="3">
    <source>
        <dbReference type="ARBA" id="ARBA00022989"/>
    </source>
</evidence>
<dbReference type="Pfam" id="PF05633">
    <property type="entry name" value="ROH1-like"/>
    <property type="match status" value="1"/>
</dbReference>
<keyword evidence="3" id="KW-1133">Transmembrane helix</keyword>
<evidence type="ECO:0000256" key="2">
    <source>
        <dbReference type="ARBA" id="ARBA00022692"/>
    </source>
</evidence>
<dbReference type="AlphaFoldDB" id="A0A843W668"/>
<keyword evidence="7" id="KW-1185">Reference proteome</keyword>
<protein>
    <submittedName>
        <fullName evidence="6">Uncharacterized protein</fullName>
    </submittedName>
</protein>
<keyword evidence="2" id="KW-0812">Transmembrane</keyword>
<dbReference type="EMBL" id="NMUH01002926">
    <property type="protein sequence ID" value="MQM02837.1"/>
    <property type="molecule type" value="Genomic_DNA"/>
</dbReference>
<gene>
    <name evidence="6" type="ORF">Taro_035608</name>
</gene>
<dbReference type="GO" id="GO:0016020">
    <property type="term" value="C:membrane"/>
    <property type="evidence" value="ECO:0007669"/>
    <property type="project" value="UniProtKB-SubCell"/>
</dbReference>
<evidence type="ECO:0000313" key="7">
    <source>
        <dbReference type="Proteomes" id="UP000652761"/>
    </source>
</evidence>
<name>A0A843W668_COLES</name>
<evidence type="ECO:0000313" key="6">
    <source>
        <dbReference type="EMBL" id="MQM02837.1"/>
    </source>
</evidence>
<evidence type="ECO:0000256" key="5">
    <source>
        <dbReference type="ARBA" id="ARBA00035114"/>
    </source>
</evidence>
<keyword evidence="4" id="KW-0472">Membrane</keyword>
<dbReference type="Proteomes" id="UP000652761">
    <property type="component" value="Unassembled WGS sequence"/>
</dbReference>
<dbReference type="OrthoDB" id="694709at2759"/>
<reference evidence="6" key="1">
    <citation type="submission" date="2017-07" db="EMBL/GenBank/DDBJ databases">
        <title>Taro Niue Genome Assembly and Annotation.</title>
        <authorList>
            <person name="Atibalentja N."/>
            <person name="Keating K."/>
            <person name="Fields C.J."/>
        </authorList>
    </citation>
    <scope>NUCLEOTIDE SEQUENCE</scope>
    <source>
        <strain evidence="6">Niue_2</strain>
        <tissue evidence="6">Leaf</tissue>
    </source>
</reference>
<comment type="caution">
    <text evidence="6">The sequence shown here is derived from an EMBL/GenBank/DDBJ whole genome shotgun (WGS) entry which is preliminary data.</text>
</comment>
<dbReference type="InterPro" id="IPR008511">
    <property type="entry name" value="ROH1-like"/>
</dbReference>
<comment type="subcellular location">
    <subcellularLocation>
        <location evidence="1">Membrane</location>
        <topology evidence="1">Single-pass membrane protein</topology>
    </subcellularLocation>
</comment>
<organism evidence="6 7">
    <name type="scientific">Colocasia esculenta</name>
    <name type="common">Wild taro</name>
    <name type="synonym">Arum esculentum</name>
    <dbReference type="NCBI Taxonomy" id="4460"/>
    <lineage>
        <taxon>Eukaryota</taxon>
        <taxon>Viridiplantae</taxon>
        <taxon>Streptophyta</taxon>
        <taxon>Embryophyta</taxon>
        <taxon>Tracheophyta</taxon>
        <taxon>Spermatophyta</taxon>
        <taxon>Magnoliopsida</taxon>
        <taxon>Liliopsida</taxon>
        <taxon>Araceae</taxon>
        <taxon>Aroideae</taxon>
        <taxon>Colocasieae</taxon>
        <taxon>Colocasia</taxon>
    </lineage>
</organism>
<evidence type="ECO:0000256" key="4">
    <source>
        <dbReference type="ARBA" id="ARBA00023136"/>
    </source>
</evidence>
<evidence type="ECO:0000256" key="1">
    <source>
        <dbReference type="ARBA" id="ARBA00004167"/>
    </source>
</evidence>
<accession>A0A843W668</accession>
<feature type="non-terminal residue" evidence="6">
    <location>
        <position position="1"/>
    </location>
</feature>
<dbReference type="PANTHER" id="PTHR31509">
    <property type="entry name" value="BPS1-LIKE PROTEIN"/>
    <property type="match status" value="1"/>
</dbReference>
<proteinExistence type="inferred from homology"/>
<comment type="similarity">
    <text evidence="5">Belongs to the ROH1 family.</text>
</comment>
<sequence length="426" mass="48145">MSRPHDGQWPFFPFGKPLRMILPKGSYIPPKLKSLLNAFEETLADRFRKLKPKDESEVVSLSWMRRAMESLSETHNDVKSLITDLQFPVSDWDSQWMDMYLDNSVKLLDICIAFSSEISRLDQGQLLLQYALHVIDPSGEFPSEEQLKKADISLIDWMQRFKSRSPKIENSCLNLEELARSLCFPKSKNSSKGKVLMQAMYGVKVQTIFVCSVFSAAFTSSSRPLMNLQVPEKFLWATLFNDLQGYVNGEIRRRISSGRPIILRELEAVSYCSEKLHDLTSGGTTQFGANSLQKENGIDHKEDRSSQIVNEGKEKVERLQVLVTELGEAAEKAAGGLDLLSKGVGDFFQIVLSGRDALLCNLRVSDVMQENDNRHRFSLEVATTVGGPPENPSTEHCQPIIRIHYIRQPWAVILSIICCKRGVQSL</sequence>